<keyword evidence="4" id="KW-0804">Transcription</keyword>
<keyword evidence="8" id="KW-1185">Reference proteome</keyword>
<comment type="subcellular location">
    <subcellularLocation>
        <location evidence="1">Nucleus</location>
    </subcellularLocation>
</comment>
<protein>
    <recommendedName>
        <fullName evidence="6">Cofactor required for Sp1 transcriptional activation subunit 6</fullName>
    </recommendedName>
</protein>
<evidence type="ECO:0000256" key="2">
    <source>
        <dbReference type="ARBA" id="ARBA00005635"/>
    </source>
</evidence>
<name>A0ABP0FJ95_CLALP</name>
<dbReference type="Proteomes" id="UP001642483">
    <property type="component" value="Unassembled WGS sequence"/>
</dbReference>
<accession>A0ABP0FJ95</accession>
<dbReference type="InterPro" id="IPR019313">
    <property type="entry name" value="Mediator_Med17"/>
</dbReference>
<sequence>MYAKLTFSMLVAGMHPGSGMTEQNDKISIASLSENKIQEISYDGQETYFKPFTLSESLTDLANRINFLNEDDNDCEDGEEEDPKGFHQAKQWPWRDIHSHLQRALIEMNVLVDVISITQNKPTTLKDSAAESSDANRYLMYDLAQKDSEPTKPMLQLITKKKCLAGAAKILLNGYERLNKAWTETSGQISFHSALLKLRKCWRVRRVGDKIMGDLSYRTAGSNFWHSGAFEVIKRSGDDTDEESSYGSALPSRLKSPISVEVSSDLLGYAEIFVSVINLDVHRDSLPDDVSECFSLNFHDLMQSSVLRVNQPPWHQKLVNAQNVLFCKEFFTRLTKEAIQLRCRSLYSPFVIVGDTISALVFPHTQLSVHLRYKQKPLLDEKTGNSNIKSLFSFKHTLLQLLQKDHSKQLNIPTPHPTSAVLGLTPEMRHASIQPWSSMQLDTTLKRDDDSLAEAMVKMAKHYEVRRRLAKVIKMILNEYSDPDIQAHWLTLSNQYESCVRMTMASFGYEACHRTVFQATAMADKVKFLHREGKIVFVEVDESCIYKYLVTLISGHQTLTLDKLARNMGWNVLQVTPRSGIDFNSSVINRGSLVASSPSFDSYVGIVCSTTYQGTVEYDVKVKYTKSPENKSTKTSKDPELLAMQFDKYMSIGGIWQKVNWQKIYGRNFINKVETLLTCLVNYD</sequence>
<evidence type="ECO:0000313" key="8">
    <source>
        <dbReference type="Proteomes" id="UP001642483"/>
    </source>
</evidence>
<comment type="similarity">
    <text evidence="2">Belongs to the Mediator complex subunit 17 family.</text>
</comment>
<evidence type="ECO:0000256" key="5">
    <source>
        <dbReference type="ARBA" id="ARBA00023242"/>
    </source>
</evidence>
<dbReference type="EMBL" id="CAWYQH010000057">
    <property type="protein sequence ID" value="CAK8678771.1"/>
    <property type="molecule type" value="Genomic_DNA"/>
</dbReference>
<keyword evidence="5" id="KW-0539">Nucleus</keyword>
<evidence type="ECO:0000256" key="3">
    <source>
        <dbReference type="ARBA" id="ARBA00023015"/>
    </source>
</evidence>
<dbReference type="PANTHER" id="PTHR13114:SF7">
    <property type="entry name" value="MEDIATOR OF RNA POLYMERASE II TRANSCRIPTION SUBUNIT 17"/>
    <property type="match status" value="1"/>
</dbReference>
<gene>
    <name evidence="7" type="ORF">CVLEPA_LOCUS9056</name>
</gene>
<proteinExistence type="inferred from homology"/>
<evidence type="ECO:0000256" key="4">
    <source>
        <dbReference type="ARBA" id="ARBA00023163"/>
    </source>
</evidence>
<dbReference type="PANTHER" id="PTHR13114">
    <property type="entry name" value="MEDIATOR OF RNA POLYMERASE II TRANSCRIPTION SUBUNIT 17"/>
    <property type="match status" value="1"/>
</dbReference>
<keyword evidence="3" id="KW-0805">Transcription regulation</keyword>
<evidence type="ECO:0000256" key="6">
    <source>
        <dbReference type="ARBA" id="ARBA00030134"/>
    </source>
</evidence>
<reference evidence="7 8" key="1">
    <citation type="submission" date="2024-02" db="EMBL/GenBank/DDBJ databases">
        <authorList>
            <person name="Daric V."/>
            <person name="Darras S."/>
        </authorList>
    </citation>
    <scope>NUCLEOTIDE SEQUENCE [LARGE SCALE GENOMIC DNA]</scope>
</reference>
<comment type="caution">
    <text evidence="7">The sequence shown here is derived from an EMBL/GenBank/DDBJ whole genome shotgun (WGS) entry which is preliminary data.</text>
</comment>
<organism evidence="7 8">
    <name type="scientific">Clavelina lepadiformis</name>
    <name type="common">Light-bulb sea squirt</name>
    <name type="synonym">Ascidia lepadiformis</name>
    <dbReference type="NCBI Taxonomy" id="159417"/>
    <lineage>
        <taxon>Eukaryota</taxon>
        <taxon>Metazoa</taxon>
        <taxon>Chordata</taxon>
        <taxon>Tunicata</taxon>
        <taxon>Ascidiacea</taxon>
        <taxon>Aplousobranchia</taxon>
        <taxon>Clavelinidae</taxon>
        <taxon>Clavelina</taxon>
    </lineage>
</organism>
<evidence type="ECO:0000313" key="7">
    <source>
        <dbReference type="EMBL" id="CAK8678771.1"/>
    </source>
</evidence>
<evidence type="ECO:0000256" key="1">
    <source>
        <dbReference type="ARBA" id="ARBA00004123"/>
    </source>
</evidence>